<feature type="domain" description="DUF7054" evidence="2">
    <location>
        <begin position="90"/>
        <end position="173"/>
    </location>
</feature>
<sequence length="212" mass="23807">MNSLSHLLNRRHNNYIGMVSSTSKAAADEEMMRSWSLQVFPPERYTDLVRRRGGFIYVPARRRKTTTTTTSPPNNNNGGTGTGTGTVQRLTKLLLNVNIERSLGPVQVVTSPEKRVSDLIKAAIEIYVKEKRRPLLKHTDFKSFQLHYSQYSLESLKADEKLINLGSRNFFMCSKPSTSSVSVNPSSCSEQANLAITFTSAFPLTKLMDFLL</sequence>
<evidence type="ECO:0000313" key="3">
    <source>
        <dbReference type="EMBL" id="KAK3224786.1"/>
    </source>
</evidence>
<keyword evidence="4" id="KW-1185">Reference proteome</keyword>
<reference evidence="3" key="1">
    <citation type="journal article" date="2023" name="Plant J.">
        <title>Genome sequences and population genomics provide insights into the demographic history, inbreeding, and mutation load of two 'living fossil' tree species of Dipteronia.</title>
        <authorList>
            <person name="Feng Y."/>
            <person name="Comes H.P."/>
            <person name="Chen J."/>
            <person name="Zhu S."/>
            <person name="Lu R."/>
            <person name="Zhang X."/>
            <person name="Li P."/>
            <person name="Qiu J."/>
            <person name="Olsen K.M."/>
            <person name="Qiu Y."/>
        </authorList>
    </citation>
    <scope>NUCLEOTIDE SEQUENCE</scope>
    <source>
        <strain evidence="3">NBL</strain>
    </source>
</reference>
<evidence type="ECO:0000313" key="4">
    <source>
        <dbReference type="Proteomes" id="UP001281410"/>
    </source>
</evidence>
<dbReference type="InterPro" id="IPR040358">
    <property type="entry name" value="At4g22758-like"/>
</dbReference>
<accession>A0AAE0AUZ7</accession>
<feature type="compositionally biased region" description="Low complexity" evidence="1">
    <location>
        <begin position="66"/>
        <end position="77"/>
    </location>
</feature>
<dbReference type="PANTHER" id="PTHR33270:SF7">
    <property type="entry name" value="SNRNP25 UBIQUITIN-LIKE DOMAIN-CONTAINING PROTEIN"/>
    <property type="match status" value="1"/>
</dbReference>
<feature type="region of interest" description="Disordered" evidence="1">
    <location>
        <begin position="62"/>
        <end position="85"/>
    </location>
</feature>
<dbReference type="InterPro" id="IPR055482">
    <property type="entry name" value="DUF7054"/>
</dbReference>
<evidence type="ECO:0000259" key="2">
    <source>
        <dbReference type="Pfam" id="PF23156"/>
    </source>
</evidence>
<gene>
    <name evidence="3" type="ORF">Dsin_004648</name>
</gene>
<dbReference type="Pfam" id="PF23156">
    <property type="entry name" value="DUF7054"/>
    <property type="match status" value="1"/>
</dbReference>
<protein>
    <recommendedName>
        <fullName evidence="2">DUF7054 domain-containing protein</fullName>
    </recommendedName>
</protein>
<evidence type="ECO:0000256" key="1">
    <source>
        <dbReference type="SAM" id="MobiDB-lite"/>
    </source>
</evidence>
<organism evidence="3 4">
    <name type="scientific">Dipteronia sinensis</name>
    <dbReference type="NCBI Taxonomy" id="43782"/>
    <lineage>
        <taxon>Eukaryota</taxon>
        <taxon>Viridiplantae</taxon>
        <taxon>Streptophyta</taxon>
        <taxon>Embryophyta</taxon>
        <taxon>Tracheophyta</taxon>
        <taxon>Spermatophyta</taxon>
        <taxon>Magnoliopsida</taxon>
        <taxon>eudicotyledons</taxon>
        <taxon>Gunneridae</taxon>
        <taxon>Pentapetalae</taxon>
        <taxon>rosids</taxon>
        <taxon>malvids</taxon>
        <taxon>Sapindales</taxon>
        <taxon>Sapindaceae</taxon>
        <taxon>Hippocastanoideae</taxon>
        <taxon>Acereae</taxon>
        <taxon>Dipteronia</taxon>
    </lineage>
</organism>
<proteinExistence type="predicted"/>
<dbReference type="Proteomes" id="UP001281410">
    <property type="component" value="Unassembled WGS sequence"/>
</dbReference>
<dbReference type="AlphaFoldDB" id="A0AAE0AUZ7"/>
<dbReference type="EMBL" id="JANJYJ010000002">
    <property type="protein sequence ID" value="KAK3224786.1"/>
    <property type="molecule type" value="Genomic_DNA"/>
</dbReference>
<dbReference type="PANTHER" id="PTHR33270">
    <property type="entry name" value="BNAC05G50380D PROTEIN"/>
    <property type="match status" value="1"/>
</dbReference>
<name>A0AAE0AUZ7_9ROSI</name>
<comment type="caution">
    <text evidence="3">The sequence shown here is derived from an EMBL/GenBank/DDBJ whole genome shotgun (WGS) entry which is preliminary data.</text>
</comment>